<evidence type="ECO:0000313" key="11">
    <source>
        <dbReference type="Proteomes" id="UP000460157"/>
    </source>
</evidence>
<dbReference type="OrthoDB" id="9804325at2"/>
<dbReference type="GO" id="GO:0016787">
    <property type="term" value="F:hydrolase activity"/>
    <property type="evidence" value="ECO:0007669"/>
    <property type="project" value="UniProtKB-KW"/>
</dbReference>
<keyword evidence="2" id="KW-0227">DNA damage</keyword>
<dbReference type="CDD" id="cd04488">
    <property type="entry name" value="RecG_wedge_OBF"/>
    <property type="match status" value="1"/>
</dbReference>
<dbReference type="GO" id="GO:0005524">
    <property type="term" value="F:ATP binding"/>
    <property type="evidence" value="ECO:0007669"/>
    <property type="project" value="UniProtKB-KW"/>
</dbReference>
<gene>
    <name evidence="10" type="ORF">GNZ21_03090</name>
</gene>
<keyword evidence="6" id="KW-0238">DNA-binding</keyword>
<organism evidence="10 11">
    <name type="scientific">Nesterenkonia alkaliphila</name>
    <dbReference type="NCBI Taxonomy" id="1463631"/>
    <lineage>
        <taxon>Bacteria</taxon>
        <taxon>Bacillati</taxon>
        <taxon>Actinomycetota</taxon>
        <taxon>Actinomycetes</taxon>
        <taxon>Micrococcales</taxon>
        <taxon>Micrococcaceae</taxon>
        <taxon>Nesterenkonia</taxon>
    </lineage>
</organism>
<dbReference type="InterPro" id="IPR012340">
    <property type="entry name" value="NA-bd_OB-fold"/>
</dbReference>
<dbReference type="Pfam" id="PF00270">
    <property type="entry name" value="DEAD"/>
    <property type="match status" value="1"/>
</dbReference>
<dbReference type="Pfam" id="PF00271">
    <property type="entry name" value="Helicase_C"/>
    <property type="match status" value="1"/>
</dbReference>
<dbReference type="SUPFAM" id="SSF50249">
    <property type="entry name" value="Nucleic acid-binding proteins"/>
    <property type="match status" value="1"/>
</dbReference>
<dbReference type="InterPro" id="IPR011545">
    <property type="entry name" value="DEAD/DEAH_box_helicase_dom"/>
</dbReference>
<keyword evidence="1" id="KW-0547">Nucleotide-binding</keyword>
<dbReference type="PROSITE" id="PS51194">
    <property type="entry name" value="HELICASE_CTER"/>
    <property type="match status" value="1"/>
</dbReference>
<dbReference type="GO" id="GO:0003678">
    <property type="term" value="F:DNA helicase activity"/>
    <property type="evidence" value="ECO:0007669"/>
    <property type="project" value="TreeGrafter"/>
</dbReference>
<dbReference type="SUPFAM" id="SSF52540">
    <property type="entry name" value="P-loop containing nucleoside triphosphate hydrolases"/>
    <property type="match status" value="2"/>
</dbReference>
<accession>A0A7K1UG49</accession>
<evidence type="ECO:0000256" key="3">
    <source>
        <dbReference type="ARBA" id="ARBA00022801"/>
    </source>
</evidence>
<dbReference type="SMART" id="SM00487">
    <property type="entry name" value="DEXDc"/>
    <property type="match status" value="1"/>
</dbReference>
<dbReference type="EMBL" id="WRPM01000022">
    <property type="protein sequence ID" value="MVT25356.1"/>
    <property type="molecule type" value="Genomic_DNA"/>
</dbReference>
<name>A0A7K1UG49_9MICC</name>
<keyword evidence="5" id="KW-0067">ATP-binding</keyword>
<dbReference type="GO" id="GO:0003677">
    <property type="term" value="F:DNA binding"/>
    <property type="evidence" value="ECO:0007669"/>
    <property type="project" value="UniProtKB-KW"/>
</dbReference>
<dbReference type="RefSeq" id="WP_157321233.1">
    <property type="nucleotide sequence ID" value="NZ_BMFX01000022.1"/>
</dbReference>
<keyword evidence="11" id="KW-1185">Reference proteome</keyword>
<keyword evidence="3" id="KW-0378">Hydrolase</keyword>
<comment type="caution">
    <text evidence="10">The sequence shown here is derived from an EMBL/GenBank/DDBJ whole genome shotgun (WGS) entry which is preliminary data.</text>
</comment>
<keyword evidence="7" id="KW-0234">DNA repair</keyword>
<dbReference type="SMART" id="SM00490">
    <property type="entry name" value="HELICc"/>
    <property type="match status" value="1"/>
</dbReference>
<protein>
    <submittedName>
        <fullName evidence="10">DEAD/DEAH box helicase</fullName>
    </submittedName>
</protein>
<evidence type="ECO:0000256" key="7">
    <source>
        <dbReference type="ARBA" id="ARBA00023204"/>
    </source>
</evidence>
<reference evidence="10 11" key="1">
    <citation type="submission" date="2019-12" db="EMBL/GenBank/DDBJ databases">
        <title>Nesterenkonia muleiensis sp. nov., a novel actinobacterium isolated from sap of Populus euphratica.</title>
        <authorList>
            <person name="Wang R."/>
        </authorList>
    </citation>
    <scope>NUCLEOTIDE SEQUENCE [LARGE SCALE GENOMIC DNA]</scope>
    <source>
        <strain evidence="10 11">F10</strain>
    </source>
</reference>
<dbReference type="InterPro" id="IPR027417">
    <property type="entry name" value="P-loop_NTPase"/>
</dbReference>
<evidence type="ECO:0000259" key="9">
    <source>
        <dbReference type="PROSITE" id="PS51194"/>
    </source>
</evidence>
<dbReference type="CDD" id="cd17992">
    <property type="entry name" value="DEXHc_RecG"/>
    <property type="match status" value="1"/>
</dbReference>
<dbReference type="GO" id="GO:0006281">
    <property type="term" value="P:DNA repair"/>
    <property type="evidence" value="ECO:0007669"/>
    <property type="project" value="UniProtKB-KW"/>
</dbReference>
<dbReference type="InterPro" id="IPR014001">
    <property type="entry name" value="Helicase_ATP-bd"/>
</dbReference>
<evidence type="ECO:0000313" key="10">
    <source>
        <dbReference type="EMBL" id="MVT25356.1"/>
    </source>
</evidence>
<feature type="domain" description="Helicase ATP-binding" evidence="8">
    <location>
        <begin position="291"/>
        <end position="466"/>
    </location>
</feature>
<dbReference type="PANTHER" id="PTHR47964:SF1">
    <property type="entry name" value="ATP-DEPENDENT DNA HELICASE HOMOLOG RECG, CHLOROPLASTIC"/>
    <property type="match status" value="1"/>
</dbReference>
<evidence type="ECO:0000256" key="5">
    <source>
        <dbReference type="ARBA" id="ARBA00022840"/>
    </source>
</evidence>
<evidence type="ECO:0000256" key="2">
    <source>
        <dbReference type="ARBA" id="ARBA00022763"/>
    </source>
</evidence>
<dbReference type="InterPro" id="IPR001650">
    <property type="entry name" value="Helicase_C-like"/>
</dbReference>
<dbReference type="Gene3D" id="3.40.50.300">
    <property type="entry name" value="P-loop containing nucleotide triphosphate hydrolases"/>
    <property type="match status" value="2"/>
</dbReference>
<proteinExistence type="predicted"/>
<dbReference type="InterPro" id="IPR033454">
    <property type="entry name" value="RecG_wedge"/>
</dbReference>
<dbReference type="InterPro" id="IPR047112">
    <property type="entry name" value="RecG/Mfd"/>
</dbReference>
<dbReference type="AlphaFoldDB" id="A0A7K1UG49"/>
<keyword evidence="4 10" id="KW-0347">Helicase</keyword>
<dbReference type="Gene3D" id="2.40.50.140">
    <property type="entry name" value="Nucleic acid-binding proteins"/>
    <property type="match status" value="1"/>
</dbReference>
<feature type="domain" description="Helicase C-terminal" evidence="9">
    <location>
        <begin position="485"/>
        <end position="657"/>
    </location>
</feature>
<evidence type="ECO:0000256" key="4">
    <source>
        <dbReference type="ARBA" id="ARBA00022806"/>
    </source>
</evidence>
<evidence type="ECO:0000256" key="6">
    <source>
        <dbReference type="ARBA" id="ARBA00023125"/>
    </source>
</evidence>
<sequence length="727" mass="80592">MSGPVFPDSPLRMVVPKGQAPRIERAFGYRTAEDLMRHFPRRYVQLNDRYSLDELQVGEVVSFLATVLQQKERRLRQRGGFIVDVTVADQLGNTLQLSFFHGYLARRQLTEGTAALFYGKVTEFQGSKNMTNPEFEVIMTGDGQPVSSWGIEAEHPERMPLPLYPGSGEVSAFTMRRYIKEAFEAIDFSAWTDPIPEHIRREEGIPGLHDAYQSVHRPVLAADAEAGLRRFQFEEALILQGSLGRRRREAAQLPGIPAPRRSGGVLEAFDAQLPFELTEGQRRCGEWIAQDLERSRPMNRLLQGEVGSGKTLVALRAMLQVADSGAQAALIAPTEVLAAQHAQSLRRMLGELAQDDLFTAGDQSPNVKLTLLTGSMKTAERRQAMLDIVTGEAGIIVGTHALLSEKVSFLKLGLVVVDEQHRFGVQQRNALRERYTPTPHMLVMSATPIPRSVAMTVFGDLELTVLAGLPGGRSPIETYVVPTQRGPEWINRVWQRAAEQISQGHQVFVVCPEITNEQGSLDASVELISQRLQQVEQLAGARTAVAHGRLPAEEVAETMRAFEQGRLDVLVATTIIEVGVDVPNATTMVILDADSFGVSTLHQLRGRIGRGTTTTNRCFLVTRLPEDHPSVQRLHDVAQHTDGMHLARLDLQRRREGDVLGASQAGVSKHLKLLSVIRHEEIISLAAAHIDTLFDRDPEWKTARELHQAVMAWEAEHSEAVDFADQG</sequence>
<dbReference type="PROSITE" id="PS51192">
    <property type="entry name" value="HELICASE_ATP_BIND_1"/>
    <property type="match status" value="1"/>
</dbReference>
<dbReference type="Proteomes" id="UP000460157">
    <property type="component" value="Unassembled WGS sequence"/>
</dbReference>
<evidence type="ECO:0000259" key="8">
    <source>
        <dbReference type="PROSITE" id="PS51192"/>
    </source>
</evidence>
<dbReference type="PANTHER" id="PTHR47964">
    <property type="entry name" value="ATP-DEPENDENT DNA HELICASE HOMOLOG RECG, CHLOROPLASTIC"/>
    <property type="match status" value="1"/>
</dbReference>
<dbReference type="Pfam" id="PF17191">
    <property type="entry name" value="RecG_wedge"/>
    <property type="match status" value="1"/>
</dbReference>
<evidence type="ECO:0000256" key="1">
    <source>
        <dbReference type="ARBA" id="ARBA00022741"/>
    </source>
</evidence>